<dbReference type="InterPro" id="IPR013658">
    <property type="entry name" value="SGL"/>
</dbReference>
<evidence type="ECO:0000256" key="3">
    <source>
        <dbReference type="PIRSR" id="PIRSR605511-2"/>
    </source>
</evidence>
<dbReference type="GO" id="GO:0005509">
    <property type="term" value="F:calcium ion binding"/>
    <property type="evidence" value="ECO:0007669"/>
    <property type="project" value="TreeGrafter"/>
</dbReference>
<dbReference type="GO" id="GO:0004341">
    <property type="term" value="F:gluconolactonase activity"/>
    <property type="evidence" value="ECO:0007669"/>
    <property type="project" value="TreeGrafter"/>
</dbReference>
<keyword evidence="3" id="KW-0862">Zinc</keyword>
<accession>A0A1V4SM94</accession>
<protein>
    <submittedName>
        <fullName evidence="5">L-arabinolactonase</fullName>
        <ecNumber evidence="5">3.1.1.15</ecNumber>
    </submittedName>
</protein>
<feature type="binding site" evidence="3">
    <location>
        <position position="17"/>
    </location>
    <ligand>
        <name>a divalent metal cation</name>
        <dbReference type="ChEBI" id="CHEBI:60240"/>
    </ligand>
</feature>
<dbReference type="Proteomes" id="UP000191554">
    <property type="component" value="Unassembled WGS sequence"/>
</dbReference>
<comment type="cofactor">
    <cofactor evidence="3">
        <name>Zn(2+)</name>
        <dbReference type="ChEBI" id="CHEBI:29105"/>
    </cofactor>
    <text evidence="3">Binds 1 divalent metal cation per subunit.</text>
</comment>
<keyword evidence="5" id="KW-0378">Hydrolase</keyword>
<dbReference type="STRING" id="48256.CLHUN_11760"/>
<dbReference type="EMBL" id="MZGX01000006">
    <property type="protein sequence ID" value="OPX44944.1"/>
    <property type="molecule type" value="Genomic_DNA"/>
</dbReference>
<feature type="domain" description="SMP-30/Gluconolactonase/LRE-like region" evidence="4">
    <location>
        <begin position="15"/>
        <end position="260"/>
    </location>
</feature>
<dbReference type="PANTHER" id="PTHR10907:SF47">
    <property type="entry name" value="REGUCALCIN"/>
    <property type="match status" value="1"/>
</dbReference>
<reference evidence="5 6" key="1">
    <citation type="submission" date="2017-03" db="EMBL/GenBank/DDBJ databases">
        <title>Genome sequence of Clostridium hungatei DSM 14427.</title>
        <authorList>
            <person name="Poehlein A."/>
            <person name="Daniel R."/>
        </authorList>
    </citation>
    <scope>NUCLEOTIDE SEQUENCE [LARGE SCALE GENOMIC DNA]</scope>
    <source>
        <strain evidence="5 6">DSM 14427</strain>
    </source>
</reference>
<gene>
    <name evidence="5" type="primary">araB</name>
    <name evidence="5" type="ORF">CLHUN_11760</name>
</gene>
<comment type="similarity">
    <text evidence="1">Belongs to the SMP-30/CGR1 family.</text>
</comment>
<dbReference type="PRINTS" id="PR01790">
    <property type="entry name" value="SMP30FAMILY"/>
</dbReference>
<feature type="binding site" evidence="3">
    <location>
        <position position="202"/>
    </location>
    <ligand>
        <name>a divalent metal cation</name>
        <dbReference type="ChEBI" id="CHEBI:60240"/>
    </ligand>
</feature>
<organism evidence="5 6">
    <name type="scientific">Ruminiclostridium hungatei</name>
    <name type="common">Clostridium hungatei</name>
    <dbReference type="NCBI Taxonomy" id="48256"/>
    <lineage>
        <taxon>Bacteria</taxon>
        <taxon>Bacillati</taxon>
        <taxon>Bacillota</taxon>
        <taxon>Clostridia</taxon>
        <taxon>Eubacteriales</taxon>
        <taxon>Oscillospiraceae</taxon>
        <taxon>Ruminiclostridium</taxon>
    </lineage>
</organism>
<feature type="active site" description="Proton donor/acceptor" evidence="2">
    <location>
        <position position="202"/>
    </location>
</feature>
<sequence length="299" mass="33668">MFSNVEIVHEGICHLGEGPVWNVQRQKLYWTDIYNRKIWVYDPALRAEAVFWSGELQVGGFAFTRTGNMVLCTHKGVFLQKLDGEGEPEQEPQLLFEIDLRGNEMFNDITVDPKGRIFAGTLLRPDFEHGTLYRLEKGKEPRIVLKDLQCSNGMTFSMDQRYFFHTDSNRYRITRYDYDSETGDICNPYVYFQGNAGMGSPDGITLDSEDHVWAAFWGGGCVRRMDASGRLVAETALPARQPSSVMFGGNGLEELYVTSAAENAENILTGYDSSGSFAGGQVYRLKPGVAGREEWLADF</sequence>
<dbReference type="PANTHER" id="PTHR10907">
    <property type="entry name" value="REGUCALCIN"/>
    <property type="match status" value="1"/>
</dbReference>
<dbReference type="InterPro" id="IPR005511">
    <property type="entry name" value="SMP-30"/>
</dbReference>
<dbReference type="EC" id="3.1.1.15" evidence="5"/>
<comment type="caution">
    <text evidence="5">The sequence shown here is derived from an EMBL/GenBank/DDBJ whole genome shotgun (WGS) entry which is preliminary data.</text>
</comment>
<dbReference type="SUPFAM" id="SSF63829">
    <property type="entry name" value="Calcium-dependent phosphotriesterase"/>
    <property type="match status" value="1"/>
</dbReference>
<feature type="binding site" evidence="3">
    <location>
        <position position="107"/>
    </location>
    <ligand>
        <name>substrate</name>
    </ligand>
</feature>
<evidence type="ECO:0000313" key="5">
    <source>
        <dbReference type="EMBL" id="OPX44944.1"/>
    </source>
</evidence>
<dbReference type="GO" id="GO:0019853">
    <property type="term" value="P:L-ascorbic acid biosynthetic process"/>
    <property type="evidence" value="ECO:0007669"/>
    <property type="project" value="TreeGrafter"/>
</dbReference>
<dbReference type="RefSeq" id="WP_080063629.1">
    <property type="nucleotide sequence ID" value="NZ_MZGX01000006.1"/>
</dbReference>
<evidence type="ECO:0000256" key="1">
    <source>
        <dbReference type="ARBA" id="ARBA00008853"/>
    </source>
</evidence>
<feature type="binding site" evidence="3">
    <location>
        <position position="152"/>
    </location>
    <ligand>
        <name>a divalent metal cation</name>
        <dbReference type="ChEBI" id="CHEBI:60240"/>
    </ligand>
</feature>
<evidence type="ECO:0000313" key="6">
    <source>
        <dbReference type="Proteomes" id="UP000191554"/>
    </source>
</evidence>
<keyword evidence="3" id="KW-0479">Metal-binding</keyword>
<dbReference type="InterPro" id="IPR011042">
    <property type="entry name" value="6-blade_b-propeller_TolB-like"/>
</dbReference>
<dbReference type="Pfam" id="PF08450">
    <property type="entry name" value="SGL"/>
    <property type="match status" value="1"/>
</dbReference>
<proteinExistence type="inferred from homology"/>
<evidence type="ECO:0000256" key="2">
    <source>
        <dbReference type="PIRSR" id="PIRSR605511-1"/>
    </source>
</evidence>
<dbReference type="Gene3D" id="2.120.10.30">
    <property type="entry name" value="TolB, C-terminal domain"/>
    <property type="match status" value="1"/>
</dbReference>
<keyword evidence="6" id="KW-1185">Reference proteome</keyword>
<dbReference type="OrthoDB" id="2633250at2"/>
<dbReference type="GO" id="GO:0050021">
    <property type="term" value="F:L-arabinonolactonase activity"/>
    <property type="evidence" value="ECO:0007669"/>
    <property type="project" value="UniProtKB-EC"/>
</dbReference>
<name>A0A1V4SM94_RUMHU</name>
<dbReference type="AlphaFoldDB" id="A0A1V4SM94"/>
<evidence type="ECO:0000259" key="4">
    <source>
        <dbReference type="Pfam" id="PF08450"/>
    </source>
</evidence>